<dbReference type="AlphaFoldDB" id="A0A1F5ZPH1"/>
<dbReference type="EMBL" id="MFJL01000032">
    <property type="protein sequence ID" value="OGG14002.1"/>
    <property type="molecule type" value="Genomic_DNA"/>
</dbReference>
<dbReference type="SUPFAM" id="SSF88713">
    <property type="entry name" value="Glycoside hydrolase/deacetylase"/>
    <property type="match status" value="1"/>
</dbReference>
<sequence>MKSRTRRKRAFERRKNSFLNLFLLFLLFFFLILAFIKEDFQKRPEKVEESLDLDPRDMPVVLSVSPTPYSKLRLPILMYHYVEHVTDKRDTIRQKMAVNPEEFEFQIKSLKDAGYTFHFLSEIPNIISGKARYHPKMIFLTFDDGYEDFYMVAYPILKKHLIKSTEFIVYDFIGRYNYMKEDQIKSIVSDGLVEIASHTLDHTDLKGASTESATLQITGSRKKLSEKFNVPVTSFAYPFGAFSTYTVDLAKQAGYTLAVSVIPGTQQGQENLFYLTRIRPGVLGIENVVKNLESYRK</sequence>
<dbReference type="InterPro" id="IPR011330">
    <property type="entry name" value="Glyco_hydro/deAcase_b/a-brl"/>
</dbReference>
<gene>
    <name evidence="4" type="ORF">A3D77_03390</name>
</gene>
<dbReference type="CDD" id="cd10918">
    <property type="entry name" value="CE4_NodB_like_5s_6s"/>
    <property type="match status" value="1"/>
</dbReference>
<evidence type="ECO:0000256" key="1">
    <source>
        <dbReference type="ARBA" id="ARBA00004613"/>
    </source>
</evidence>
<dbReference type="GO" id="GO:0016810">
    <property type="term" value="F:hydrolase activity, acting on carbon-nitrogen (but not peptide) bonds"/>
    <property type="evidence" value="ECO:0007669"/>
    <property type="project" value="InterPro"/>
</dbReference>
<organism evidence="4 5">
    <name type="scientific">Candidatus Gottesmanbacteria bacterium RIFCSPHIGHO2_02_FULL_39_11</name>
    <dbReference type="NCBI Taxonomy" id="1798382"/>
    <lineage>
        <taxon>Bacteria</taxon>
        <taxon>Candidatus Gottesmaniibacteriota</taxon>
    </lineage>
</organism>
<evidence type="ECO:0000259" key="3">
    <source>
        <dbReference type="PROSITE" id="PS51677"/>
    </source>
</evidence>
<comment type="subcellular location">
    <subcellularLocation>
        <location evidence="1">Secreted</location>
    </subcellularLocation>
</comment>
<dbReference type="Gene3D" id="3.20.20.370">
    <property type="entry name" value="Glycoside hydrolase/deacetylase"/>
    <property type="match status" value="1"/>
</dbReference>
<keyword evidence="2" id="KW-0732">Signal</keyword>
<protein>
    <recommendedName>
        <fullName evidence="3">NodB homology domain-containing protein</fullName>
    </recommendedName>
</protein>
<name>A0A1F5ZPH1_9BACT</name>
<proteinExistence type="predicted"/>
<feature type="domain" description="NodB homology" evidence="3">
    <location>
        <begin position="136"/>
        <end position="297"/>
    </location>
</feature>
<accession>A0A1F5ZPH1</accession>
<evidence type="ECO:0000313" key="4">
    <source>
        <dbReference type="EMBL" id="OGG14002.1"/>
    </source>
</evidence>
<dbReference type="GO" id="GO:0005975">
    <property type="term" value="P:carbohydrate metabolic process"/>
    <property type="evidence" value="ECO:0007669"/>
    <property type="project" value="InterPro"/>
</dbReference>
<dbReference type="GO" id="GO:0005576">
    <property type="term" value="C:extracellular region"/>
    <property type="evidence" value="ECO:0007669"/>
    <property type="project" value="UniProtKB-SubCell"/>
</dbReference>
<dbReference type="STRING" id="1798382.A3D77_03390"/>
<evidence type="ECO:0000256" key="2">
    <source>
        <dbReference type="ARBA" id="ARBA00022729"/>
    </source>
</evidence>
<comment type="caution">
    <text evidence="4">The sequence shown here is derived from an EMBL/GenBank/DDBJ whole genome shotgun (WGS) entry which is preliminary data.</text>
</comment>
<dbReference type="PROSITE" id="PS51677">
    <property type="entry name" value="NODB"/>
    <property type="match status" value="1"/>
</dbReference>
<dbReference type="Proteomes" id="UP000176923">
    <property type="component" value="Unassembled WGS sequence"/>
</dbReference>
<dbReference type="InterPro" id="IPR002509">
    <property type="entry name" value="NODB_dom"/>
</dbReference>
<dbReference type="InterPro" id="IPR051398">
    <property type="entry name" value="Polysacch_Deacetylase"/>
</dbReference>
<evidence type="ECO:0000313" key="5">
    <source>
        <dbReference type="Proteomes" id="UP000176923"/>
    </source>
</evidence>
<dbReference type="Pfam" id="PF01522">
    <property type="entry name" value="Polysacc_deac_1"/>
    <property type="match status" value="1"/>
</dbReference>
<reference evidence="4 5" key="1">
    <citation type="journal article" date="2016" name="Nat. Commun.">
        <title>Thousands of microbial genomes shed light on interconnected biogeochemical processes in an aquifer system.</title>
        <authorList>
            <person name="Anantharaman K."/>
            <person name="Brown C.T."/>
            <person name="Hug L.A."/>
            <person name="Sharon I."/>
            <person name="Castelle C.J."/>
            <person name="Probst A.J."/>
            <person name="Thomas B.C."/>
            <person name="Singh A."/>
            <person name="Wilkins M.J."/>
            <person name="Karaoz U."/>
            <person name="Brodie E.L."/>
            <person name="Williams K.H."/>
            <person name="Hubbard S.S."/>
            <person name="Banfield J.F."/>
        </authorList>
    </citation>
    <scope>NUCLEOTIDE SEQUENCE [LARGE SCALE GENOMIC DNA]</scope>
</reference>
<dbReference type="PANTHER" id="PTHR34216:SF3">
    <property type="entry name" value="POLY-BETA-1,6-N-ACETYL-D-GLUCOSAMINE N-DEACETYLASE"/>
    <property type="match status" value="1"/>
</dbReference>
<dbReference type="PANTHER" id="PTHR34216">
    <property type="match status" value="1"/>
</dbReference>